<proteinExistence type="predicted"/>
<evidence type="ECO:0000313" key="2">
    <source>
        <dbReference type="Proteomes" id="UP000218267"/>
    </source>
</evidence>
<keyword evidence="2" id="KW-1185">Reference proteome</keyword>
<name>A0A1Y1CKG6_9BACT</name>
<gene>
    <name evidence="1" type="ORF">ALGA_1377</name>
</gene>
<reference evidence="1 2" key="1">
    <citation type="journal article" date="2018" name="Mar. Genomics">
        <title>Complete genome sequence of Marinifilaceae bacterium strain SPP2, isolated from the Antarctic marine sediment.</title>
        <authorList>
            <person name="Watanabe M."/>
            <person name="Kojima H."/>
            <person name="Fukui M."/>
        </authorList>
    </citation>
    <scope>NUCLEOTIDE SEQUENCE [LARGE SCALE GENOMIC DNA]</scope>
    <source>
        <strain evidence="1 2">SPP2</strain>
    </source>
</reference>
<reference evidence="2" key="2">
    <citation type="journal article" date="2020" name="Antonie Van Leeuwenhoek">
        <title>Labilibaculum antarcticum sp. nov., a novel facultative anaerobic, psychrotorelant bacterium isolated from marine sediment of Antarctica.</title>
        <authorList>
            <person name="Watanabe M."/>
            <person name="Kojima H."/>
            <person name="Fukui M."/>
        </authorList>
    </citation>
    <scope>NUCLEOTIDE SEQUENCE [LARGE SCALE GENOMIC DNA]</scope>
    <source>
        <strain evidence="2">SPP2</strain>
    </source>
</reference>
<accession>A0A1Y1CKG6</accession>
<dbReference type="EMBL" id="AP018042">
    <property type="protein sequence ID" value="BAX79761.1"/>
    <property type="molecule type" value="Genomic_DNA"/>
</dbReference>
<dbReference type="AlphaFoldDB" id="A0A1Y1CKG6"/>
<dbReference type="KEGG" id="mbas:ALGA_1377"/>
<evidence type="ECO:0000313" key="1">
    <source>
        <dbReference type="EMBL" id="BAX79761.1"/>
    </source>
</evidence>
<sequence length="216" mass="24286">MSSESHISYSERHVRLCQQTKGAKSLARNIEPKIEDLQIKVNYRFEKVKLRYSAYDGIVLHDGILDDSIKNLADSAKQYDRSNPGRSVFEMLFPDGPPSSITDASFSKEVDKADQLLVRLQSLGEEHALLSHVKILRTAIDASRQAIASHQEAVSDENTAFAQEQLAQAALREQYEFNYLDAVKLFGKNHANRLFPKPSGGRRKIIEEVISEAEAL</sequence>
<dbReference type="Proteomes" id="UP000218267">
    <property type="component" value="Chromosome"/>
</dbReference>
<protein>
    <submittedName>
        <fullName evidence="1">Uncharacterized protein</fullName>
    </submittedName>
</protein>
<organism evidence="1 2">
    <name type="scientific">Labilibaculum antarcticum</name>
    <dbReference type="NCBI Taxonomy" id="1717717"/>
    <lineage>
        <taxon>Bacteria</taxon>
        <taxon>Pseudomonadati</taxon>
        <taxon>Bacteroidota</taxon>
        <taxon>Bacteroidia</taxon>
        <taxon>Marinilabiliales</taxon>
        <taxon>Marinifilaceae</taxon>
        <taxon>Labilibaculum</taxon>
    </lineage>
</organism>